<feature type="binding site" evidence="11 15">
    <location>
        <position position="404"/>
    </location>
    <ligand>
        <name>substrate</name>
    </ligand>
</feature>
<dbReference type="CDD" id="cd06572">
    <property type="entry name" value="Histidinol_dh"/>
    <property type="match status" value="1"/>
</dbReference>
<dbReference type="GO" id="GO:0005829">
    <property type="term" value="C:cytosol"/>
    <property type="evidence" value="ECO:0007669"/>
    <property type="project" value="TreeGrafter"/>
</dbReference>
<dbReference type="OrthoDB" id="9805269at2"/>
<evidence type="ECO:0000256" key="4">
    <source>
        <dbReference type="ARBA" id="ARBA00022605"/>
    </source>
</evidence>
<feature type="binding site" evidence="11 14">
    <location>
        <position position="202"/>
    </location>
    <ligand>
        <name>NAD(+)</name>
        <dbReference type="ChEBI" id="CHEBI:57540"/>
    </ligand>
</feature>
<dbReference type="PIRSF" id="PIRSF000099">
    <property type="entry name" value="Histidinol_dh"/>
    <property type="match status" value="1"/>
</dbReference>
<evidence type="ECO:0000256" key="12">
    <source>
        <dbReference type="PIRNR" id="PIRNR000099"/>
    </source>
</evidence>
<feature type="binding site" evidence="11 16">
    <location>
        <position position="345"/>
    </location>
    <ligand>
        <name>Zn(2+)</name>
        <dbReference type="ChEBI" id="CHEBI:29105"/>
    </ligand>
</feature>
<dbReference type="FunFam" id="3.40.50.1980:FF:000001">
    <property type="entry name" value="Histidinol dehydrogenase"/>
    <property type="match status" value="1"/>
</dbReference>
<dbReference type="HAMAP" id="MF_01024">
    <property type="entry name" value="HisD"/>
    <property type="match status" value="1"/>
</dbReference>
<dbReference type="Gene3D" id="3.40.50.1980">
    <property type="entry name" value="Nitrogenase molybdenum iron protein domain"/>
    <property type="match status" value="2"/>
</dbReference>
<dbReference type="InterPro" id="IPR022695">
    <property type="entry name" value="Histidinol_DH_monofunct"/>
</dbReference>
<feature type="binding site" evidence="11 16">
    <location>
        <position position="249"/>
    </location>
    <ligand>
        <name>Zn(2+)</name>
        <dbReference type="ChEBI" id="CHEBI:29105"/>
    </ligand>
</feature>
<evidence type="ECO:0000256" key="11">
    <source>
        <dbReference type="HAMAP-Rule" id="MF_01024"/>
    </source>
</evidence>
<evidence type="ECO:0000256" key="6">
    <source>
        <dbReference type="ARBA" id="ARBA00022833"/>
    </source>
</evidence>
<evidence type="ECO:0000256" key="9">
    <source>
        <dbReference type="ARBA" id="ARBA00023102"/>
    </source>
</evidence>
<dbReference type="FunCoup" id="Q01ZU1">
    <property type="interactions" value="617"/>
</dbReference>
<dbReference type="GO" id="GO:0004399">
    <property type="term" value="F:histidinol dehydrogenase activity"/>
    <property type="evidence" value="ECO:0007669"/>
    <property type="project" value="UniProtKB-UniRule"/>
</dbReference>
<dbReference type="PANTHER" id="PTHR21256">
    <property type="entry name" value="HISTIDINOL DEHYDROGENASE HDH"/>
    <property type="match status" value="1"/>
</dbReference>
<dbReference type="eggNOG" id="COG0141">
    <property type="taxonomic scope" value="Bacteria"/>
</dbReference>
<dbReference type="GO" id="GO:0000105">
    <property type="term" value="P:L-histidine biosynthetic process"/>
    <property type="evidence" value="ECO:0007669"/>
    <property type="project" value="UniProtKB-UniRule"/>
</dbReference>
<protein>
    <recommendedName>
        <fullName evidence="3 11">Histidinol dehydrogenase</fullName>
        <shortName evidence="11">HDH</shortName>
        <ecNumber evidence="3 11">1.1.1.23</ecNumber>
    </recommendedName>
</protein>
<dbReference type="AlphaFoldDB" id="Q01ZU1"/>
<feature type="binding site" evidence="11 14">
    <location>
        <position position="122"/>
    </location>
    <ligand>
        <name>NAD(+)</name>
        <dbReference type="ChEBI" id="CHEBI:57540"/>
    </ligand>
</feature>
<comment type="pathway">
    <text evidence="1 11">Amino-acid biosynthesis; L-histidine biosynthesis; L-histidine from 5-phospho-alpha-D-ribose 1-diphosphate: step 9/9.</text>
</comment>
<evidence type="ECO:0000256" key="8">
    <source>
        <dbReference type="ARBA" id="ARBA00023027"/>
    </source>
</evidence>
<keyword evidence="5 11" id="KW-0479">Metal-binding</keyword>
<comment type="catalytic activity">
    <reaction evidence="10 11">
        <text>L-histidinol + 2 NAD(+) + H2O = L-histidine + 2 NADH + 3 H(+)</text>
        <dbReference type="Rhea" id="RHEA:20641"/>
        <dbReference type="ChEBI" id="CHEBI:15377"/>
        <dbReference type="ChEBI" id="CHEBI:15378"/>
        <dbReference type="ChEBI" id="CHEBI:57540"/>
        <dbReference type="ChEBI" id="CHEBI:57595"/>
        <dbReference type="ChEBI" id="CHEBI:57699"/>
        <dbReference type="ChEBI" id="CHEBI:57945"/>
        <dbReference type="EC" id="1.1.1.23"/>
    </reaction>
</comment>
<dbReference type="FunFam" id="1.20.5.1300:FF:000002">
    <property type="entry name" value="Histidinol dehydrogenase, chloroplastic"/>
    <property type="match status" value="1"/>
</dbReference>
<keyword evidence="4 11" id="KW-0028">Amino-acid biosynthesis</keyword>
<evidence type="ECO:0000256" key="16">
    <source>
        <dbReference type="PIRSR" id="PIRSR000099-4"/>
    </source>
</evidence>
<dbReference type="GO" id="GO:0008270">
    <property type="term" value="F:zinc ion binding"/>
    <property type="evidence" value="ECO:0007669"/>
    <property type="project" value="UniProtKB-UniRule"/>
</dbReference>
<comment type="cofactor">
    <cofactor evidence="11 16">
        <name>Zn(2+)</name>
        <dbReference type="ChEBI" id="CHEBI:29105"/>
    </cofactor>
    <text evidence="11 16">Binds 1 zinc ion per subunit.</text>
</comment>
<evidence type="ECO:0000256" key="10">
    <source>
        <dbReference type="ARBA" id="ARBA00049489"/>
    </source>
</evidence>
<dbReference type="HOGENOM" id="CLU_006732_3_0_0"/>
<feature type="binding site" evidence="11 15">
    <location>
        <position position="345"/>
    </location>
    <ligand>
        <name>substrate</name>
    </ligand>
</feature>
<evidence type="ECO:0000256" key="13">
    <source>
        <dbReference type="PIRSR" id="PIRSR000099-1"/>
    </source>
</evidence>
<feature type="binding site" evidence="11 16">
    <location>
        <position position="246"/>
    </location>
    <ligand>
        <name>Zn(2+)</name>
        <dbReference type="ChEBI" id="CHEBI:29105"/>
    </ligand>
</feature>
<feature type="active site" description="Proton acceptor" evidence="11 13">
    <location>
        <position position="314"/>
    </location>
</feature>
<dbReference type="STRING" id="234267.Acid_3855"/>
<dbReference type="EC" id="1.1.1.23" evidence="3 11"/>
<dbReference type="PRINTS" id="PR00083">
    <property type="entry name" value="HOLDHDRGNASE"/>
</dbReference>
<dbReference type="EMBL" id="CP000473">
    <property type="protein sequence ID" value="ABJ84824.1"/>
    <property type="molecule type" value="Genomic_DNA"/>
</dbReference>
<dbReference type="NCBIfam" id="TIGR00069">
    <property type="entry name" value="hisD"/>
    <property type="match status" value="1"/>
</dbReference>
<evidence type="ECO:0000313" key="18">
    <source>
        <dbReference type="EMBL" id="ABJ84824.1"/>
    </source>
</evidence>
<evidence type="ECO:0000256" key="1">
    <source>
        <dbReference type="ARBA" id="ARBA00004940"/>
    </source>
</evidence>
<feature type="binding site" evidence="11 14">
    <location>
        <position position="179"/>
    </location>
    <ligand>
        <name>NAD(+)</name>
        <dbReference type="ChEBI" id="CHEBI:57540"/>
    </ligand>
</feature>
<evidence type="ECO:0000256" key="2">
    <source>
        <dbReference type="ARBA" id="ARBA00010178"/>
    </source>
</evidence>
<keyword evidence="9 11" id="KW-0368">Histidine biosynthesis</keyword>
<dbReference type="GO" id="GO:0051287">
    <property type="term" value="F:NAD binding"/>
    <property type="evidence" value="ECO:0007669"/>
    <property type="project" value="InterPro"/>
</dbReference>
<dbReference type="InParanoid" id="Q01ZU1"/>
<comment type="similarity">
    <text evidence="2 11 12 17">Belongs to the histidinol dehydrogenase family.</text>
</comment>
<dbReference type="InterPro" id="IPR012131">
    <property type="entry name" value="Hstdl_DH"/>
</dbReference>
<dbReference type="SUPFAM" id="SSF53720">
    <property type="entry name" value="ALDH-like"/>
    <property type="match status" value="1"/>
</dbReference>
<comment type="function">
    <text evidence="11">Catalyzes the sequential NAD-dependent oxidations of L-histidinol to L-histidinaldehyde and then to L-histidine.</text>
</comment>
<feature type="binding site" evidence="11 15">
    <location>
        <position position="225"/>
    </location>
    <ligand>
        <name>substrate</name>
    </ligand>
</feature>
<feature type="binding site" evidence="11 15">
    <location>
        <position position="249"/>
    </location>
    <ligand>
        <name>substrate</name>
    </ligand>
</feature>
<keyword evidence="8 11" id="KW-0520">NAD</keyword>
<evidence type="ECO:0000256" key="5">
    <source>
        <dbReference type="ARBA" id="ARBA00022723"/>
    </source>
</evidence>
<proteinExistence type="inferred from homology"/>
<evidence type="ECO:0000256" key="14">
    <source>
        <dbReference type="PIRSR" id="PIRSR000099-2"/>
    </source>
</evidence>
<dbReference type="Pfam" id="PF00815">
    <property type="entry name" value="Histidinol_dh"/>
    <property type="match status" value="1"/>
</dbReference>
<feature type="binding site" evidence="11 15">
    <location>
        <position position="246"/>
    </location>
    <ligand>
        <name>substrate</name>
    </ligand>
</feature>
<dbReference type="Gene3D" id="1.20.5.1300">
    <property type="match status" value="1"/>
</dbReference>
<evidence type="ECO:0000256" key="3">
    <source>
        <dbReference type="ARBA" id="ARBA00012965"/>
    </source>
</evidence>
<evidence type="ECO:0000256" key="15">
    <source>
        <dbReference type="PIRSR" id="PIRSR000099-3"/>
    </source>
</evidence>
<organism evidence="18">
    <name type="scientific">Solibacter usitatus (strain Ellin6076)</name>
    <dbReference type="NCBI Taxonomy" id="234267"/>
    <lineage>
        <taxon>Bacteria</taxon>
        <taxon>Pseudomonadati</taxon>
        <taxon>Acidobacteriota</taxon>
        <taxon>Terriglobia</taxon>
        <taxon>Bryobacterales</taxon>
        <taxon>Solibacteraceae</taxon>
        <taxon>Candidatus Solibacter</taxon>
    </lineage>
</organism>
<keyword evidence="7 11" id="KW-0560">Oxidoreductase</keyword>
<dbReference type="UniPathway" id="UPA00031">
    <property type="reaction ID" value="UER00014"/>
</dbReference>
<reference evidence="18" key="1">
    <citation type="submission" date="2006-10" db="EMBL/GenBank/DDBJ databases">
        <title>Complete sequence of Solibacter usitatus Ellin6076.</title>
        <authorList>
            <consortium name="US DOE Joint Genome Institute"/>
            <person name="Copeland A."/>
            <person name="Lucas S."/>
            <person name="Lapidus A."/>
            <person name="Barry K."/>
            <person name="Detter J.C."/>
            <person name="Glavina del Rio T."/>
            <person name="Hammon N."/>
            <person name="Israni S."/>
            <person name="Dalin E."/>
            <person name="Tice H."/>
            <person name="Pitluck S."/>
            <person name="Thompson L.S."/>
            <person name="Brettin T."/>
            <person name="Bruce D."/>
            <person name="Han C."/>
            <person name="Tapia R."/>
            <person name="Gilna P."/>
            <person name="Schmutz J."/>
            <person name="Larimer F."/>
            <person name="Land M."/>
            <person name="Hauser L."/>
            <person name="Kyrpides N."/>
            <person name="Mikhailova N."/>
            <person name="Janssen P.H."/>
            <person name="Kuske C.R."/>
            <person name="Richardson P."/>
        </authorList>
    </citation>
    <scope>NUCLEOTIDE SEQUENCE</scope>
    <source>
        <strain evidence="18">Ellin6076</strain>
    </source>
</reference>
<dbReference type="PANTHER" id="PTHR21256:SF2">
    <property type="entry name" value="HISTIDINE BIOSYNTHESIS TRIFUNCTIONAL PROTEIN"/>
    <property type="match status" value="1"/>
</dbReference>
<feature type="binding site" evidence="11 15">
    <location>
        <position position="399"/>
    </location>
    <ligand>
        <name>substrate</name>
    </ligand>
</feature>
<gene>
    <name evidence="11" type="primary">hisD</name>
    <name evidence="18" type="ordered locus">Acid_3855</name>
</gene>
<keyword evidence="6 11" id="KW-0862">Zinc</keyword>
<dbReference type="KEGG" id="sus:Acid_3855"/>
<accession>Q01ZU1</accession>
<dbReference type="InterPro" id="IPR016161">
    <property type="entry name" value="Ald_DH/histidinol_DH"/>
</dbReference>
<feature type="active site" description="Proton acceptor" evidence="11 13">
    <location>
        <position position="315"/>
    </location>
</feature>
<feature type="binding site" evidence="11 16">
    <location>
        <position position="404"/>
    </location>
    <ligand>
        <name>Zn(2+)</name>
        <dbReference type="ChEBI" id="CHEBI:29105"/>
    </ligand>
</feature>
<feature type="binding site" evidence="11 15">
    <location>
        <position position="315"/>
    </location>
    <ligand>
        <name>substrate</name>
    </ligand>
</feature>
<name>Q01ZU1_SOLUE</name>
<evidence type="ECO:0000256" key="7">
    <source>
        <dbReference type="ARBA" id="ARBA00023002"/>
    </source>
</evidence>
<evidence type="ECO:0000256" key="17">
    <source>
        <dbReference type="RuleBase" id="RU004175"/>
    </source>
</evidence>
<sequence>MIRILESKDVGHLLKRKAARFTEAEAVVTPILEAVRKRGDRALMDYARQFDQLQRKSVRVPEGELLAARDGLTPEFRGAIETAAPNIRAYAGRQMPREWNRSFGAGLQLGQLVRPLDAVAAYIPAGRYPLPSTVMMTVIPAQVAGVPNICIACPKPVAEVYGTAAMLGVRNVFQMGGAQAIAAFAFGTRTVPRADRIVGPGNIYVAAAKKLLAGEVGIDFIAGPTEILIIAADGDPRHFAADMLAQAEHDVDASAILLTTSKRLAAAVSRELERQLAILPTAPVASKSIAKNSAIILVRSLDEALEISNRFAPEHLSIPDASLLPGVRHAGSVFVGPYSPEAAGDYASGPNHVLPTSGAARQRGGLSVTDYVKVISVQNLTEPALRRLAPSITTLARAEGLEAHARSVEVRLTRTATVRERSL</sequence>